<evidence type="ECO:0000313" key="5">
    <source>
        <dbReference type="Proteomes" id="UP001156389"/>
    </source>
</evidence>
<dbReference type="Proteomes" id="UP001156389">
    <property type="component" value="Unassembled WGS sequence"/>
</dbReference>
<feature type="compositionally biased region" description="Basic and acidic residues" evidence="2">
    <location>
        <begin position="161"/>
        <end position="213"/>
    </location>
</feature>
<feature type="transmembrane region" description="Helical" evidence="3">
    <location>
        <begin position="738"/>
        <end position="760"/>
    </location>
</feature>
<evidence type="ECO:0000256" key="3">
    <source>
        <dbReference type="SAM" id="Phobius"/>
    </source>
</evidence>
<feature type="region of interest" description="Disordered" evidence="2">
    <location>
        <begin position="839"/>
        <end position="869"/>
    </location>
</feature>
<feature type="transmembrane region" description="Helical" evidence="3">
    <location>
        <begin position="780"/>
        <end position="803"/>
    </location>
</feature>
<keyword evidence="3" id="KW-0472">Membrane</keyword>
<organism evidence="4 5">
    <name type="scientific">Streptomyces gossypii</name>
    <dbReference type="NCBI Taxonomy" id="2883101"/>
    <lineage>
        <taxon>Bacteria</taxon>
        <taxon>Bacillati</taxon>
        <taxon>Actinomycetota</taxon>
        <taxon>Actinomycetes</taxon>
        <taxon>Kitasatosporales</taxon>
        <taxon>Streptomycetaceae</taxon>
        <taxon>Streptomyces</taxon>
    </lineage>
</organism>
<name>A0ABT2K1R0_9ACTN</name>
<keyword evidence="1" id="KW-0175">Coiled coil</keyword>
<feature type="coiled-coil region" evidence="1">
    <location>
        <begin position="518"/>
        <end position="545"/>
    </location>
</feature>
<keyword evidence="5" id="KW-1185">Reference proteome</keyword>
<feature type="compositionally biased region" description="Basic and acidic residues" evidence="2">
    <location>
        <begin position="279"/>
        <end position="290"/>
    </location>
</feature>
<protein>
    <submittedName>
        <fullName evidence="4">Uncharacterized protein</fullName>
    </submittedName>
</protein>
<evidence type="ECO:0000256" key="2">
    <source>
        <dbReference type="SAM" id="MobiDB-lite"/>
    </source>
</evidence>
<reference evidence="4 5" key="1">
    <citation type="submission" date="2021-10" db="EMBL/GenBank/DDBJ databases">
        <title>Streptomyces gossypii sp. nov., isolated from soil collected from cotton field.</title>
        <authorList>
            <person name="Ge X."/>
            <person name="Chen X."/>
            <person name="Liu W."/>
        </authorList>
    </citation>
    <scope>NUCLEOTIDE SEQUENCE [LARGE SCALE GENOMIC DNA]</scope>
    <source>
        <strain evidence="4 5">N2-109</strain>
    </source>
</reference>
<feature type="transmembrane region" description="Helical" evidence="3">
    <location>
        <begin position="708"/>
        <end position="726"/>
    </location>
</feature>
<dbReference type="SUPFAM" id="SSF58113">
    <property type="entry name" value="Apolipoprotein A-I"/>
    <property type="match status" value="1"/>
</dbReference>
<dbReference type="EMBL" id="JAJAGO010000017">
    <property type="protein sequence ID" value="MCT2593921.1"/>
    <property type="molecule type" value="Genomic_DNA"/>
</dbReference>
<gene>
    <name evidence="4" type="ORF">LHJ74_29120</name>
</gene>
<proteinExistence type="predicted"/>
<keyword evidence="3" id="KW-1133">Transmembrane helix</keyword>
<evidence type="ECO:0000313" key="4">
    <source>
        <dbReference type="EMBL" id="MCT2593921.1"/>
    </source>
</evidence>
<feature type="compositionally biased region" description="Basic and acidic residues" evidence="2">
    <location>
        <begin position="842"/>
        <end position="866"/>
    </location>
</feature>
<accession>A0ABT2K1R0</accession>
<feature type="compositionally biased region" description="Polar residues" evidence="2">
    <location>
        <begin position="314"/>
        <end position="326"/>
    </location>
</feature>
<feature type="region of interest" description="Disordered" evidence="2">
    <location>
        <begin position="161"/>
        <end position="350"/>
    </location>
</feature>
<keyword evidence="3" id="KW-0812">Transmembrane</keyword>
<dbReference type="RefSeq" id="WP_260221228.1">
    <property type="nucleotide sequence ID" value="NZ_JAJAGO010000017.1"/>
</dbReference>
<evidence type="ECO:0000256" key="1">
    <source>
        <dbReference type="SAM" id="Coils"/>
    </source>
</evidence>
<feature type="region of interest" description="Disordered" evidence="2">
    <location>
        <begin position="71"/>
        <end position="141"/>
    </location>
</feature>
<comment type="caution">
    <text evidence="4">The sequence shown here is derived from an EMBL/GenBank/DDBJ whole genome shotgun (WGS) entry which is preliminary data.</text>
</comment>
<sequence length="1138" mass="122893">MKSAAEKSPAGERGAPPAQRTPSADGPAAARTSAPAPVSGKRPPDLRSLQRLQGAAGNAAVVRLVAQRYTEPVKPSPAEAPGFRAVRSDVSAKRSKLAHHPPATGESKAAQDAALAPSDDKEAQGKVANAEKMNAAKPGEFDKQSFIDAVNKAIADQAPKNLEEAEKFSESGKAEQVKESVDGKVSDGKKTSAEDIDTETKAAPDTSAAKEKQVTPMTPDQPPANPGAPSADDAIPDKQPPEVTDFTEGPKQNDQAMADAEITEEQLAKGNEPQFDEALSEKKKAEDHSKKAPAQGKTAESAQLADAKSHAAASGTQAMEALTTTRDAAGKKVDSGKGEAKTKDEKQREKVTAKLQKVFDATKKDVESTLDGLDKKVDDQFTKGEKAAHDAFTADQKKRIDKYKDKRYSGFTGKMRWVKDKFKGLPEEANELYQISRKLYVNKMQQVISSIADTIGRELGKAKTRIAKGRTELKAEVEKLPDDLKKYGQEAVKDFAGKFDDLEADVNAKSQELVQTLATKYTQALNKIDEEIKKLQEANKGWIAKAKDAIVGAIQTIMELKDLLMGILAKAAGAITKIIKDPIGFLKNLVTAVGGGLDLFTKNIEEHLKKGLVSWLLGTAVKSGIEIPDKFDLKGVIQLIGSMLGLTWDNVREKIIRKGVPEKAMSKVEESVPAAQALAKEGPSGLTEQISAETGDVKKSILDELKSYLIPTVIIAGITWIVSLLNPASAFVRAVKGIIEIVTFIVQQGAQIIAFVNAVLDAVVAIANGGTAGVPPMVETALAASIPLLIGFLAALLGVGGLASKVKSVIQKVSKPVGRAIDKIITKIAQKGKKLWRKLKGKDKDKKKGDDKDNKDKDNKDKDEKATVVGDLSLSQSTDMAGEGHTVYVEVKQRRVHIEMASQRREWIGSLITSALEHEEAGQKRSDLLEYLNGMDTQVKAMKRTGAGQLTQTKKDRIERQLIEITRALNLLGHAFGMKDLRDFTKSKYTANGQLLDDYRNGTAIRATFYPGWNSAAQNEKRRQLKEHTNRLIAERATWDPNGTHTGSNWYICPGNGTRSPHLADKSTSTGLAAIDHNQEVSSHWNTEGHNTPHPPRETWYNNISNHVTMCTSCNGSKGGPGFELDVGPNFRGPGDPP</sequence>
<feature type="compositionally biased region" description="Basic and acidic residues" evidence="2">
    <location>
        <begin position="328"/>
        <end position="350"/>
    </location>
</feature>
<feature type="region of interest" description="Disordered" evidence="2">
    <location>
        <begin position="1"/>
        <end position="54"/>
    </location>
</feature>